<feature type="signal peptide" evidence="4">
    <location>
        <begin position="1"/>
        <end position="23"/>
    </location>
</feature>
<evidence type="ECO:0000256" key="1">
    <source>
        <dbReference type="ARBA" id="ARBA00022729"/>
    </source>
</evidence>
<dbReference type="RefSeq" id="WP_100289240.1">
    <property type="nucleotide sequence ID" value="NZ_PHHA01000020.1"/>
</dbReference>
<dbReference type="Gene3D" id="3.30.910.20">
    <property type="entry name" value="Skp domain"/>
    <property type="match status" value="1"/>
</dbReference>
<sequence>MKNVLKVTALSLALAFTATAAQAEENIAFINAGYLFQNHPDRQAVADKLDAEFKPQADKLEASKKNIDDKIAAERKKIDAKVAELQKDAKNPKQRPSELQKREADIQKQQATAEEEINKLVTEHDKAAQEFQANYEKRQMEERTKLLESIQTATNKVAKDKKYTLVLDANAVVFGDGKDITEEVLKAIPKQAK</sequence>
<feature type="chain" id="PRO_5014961175" evidence="4">
    <location>
        <begin position="24"/>
        <end position="193"/>
    </location>
</feature>
<dbReference type="SMART" id="SM00935">
    <property type="entry name" value="OmpH"/>
    <property type="match status" value="1"/>
</dbReference>
<gene>
    <name evidence="5" type="ORF">CVP05_09000</name>
</gene>
<accession>A0A2M8S1C7</accession>
<dbReference type="InterPro" id="IPR005632">
    <property type="entry name" value="Chaperone_Skp"/>
</dbReference>
<comment type="caution">
    <text evidence="5">The sequence shown here is derived from an EMBL/GenBank/DDBJ whole genome shotgun (WGS) entry which is preliminary data.</text>
</comment>
<protein>
    <submittedName>
        <fullName evidence="5">Uncharacterized protein</fullName>
    </submittedName>
</protein>
<evidence type="ECO:0000256" key="2">
    <source>
        <dbReference type="PIRNR" id="PIRNR002094"/>
    </source>
</evidence>
<dbReference type="Proteomes" id="UP000229329">
    <property type="component" value="Unassembled WGS sequence"/>
</dbReference>
<dbReference type="GO" id="GO:0005829">
    <property type="term" value="C:cytosol"/>
    <property type="evidence" value="ECO:0007669"/>
    <property type="project" value="TreeGrafter"/>
</dbReference>
<evidence type="ECO:0000313" key="5">
    <source>
        <dbReference type="EMBL" id="PJG84962.1"/>
    </source>
</evidence>
<dbReference type="PANTHER" id="PTHR35089">
    <property type="entry name" value="CHAPERONE PROTEIN SKP"/>
    <property type="match status" value="1"/>
</dbReference>
<keyword evidence="1 4" id="KW-0732">Signal</keyword>
<dbReference type="AlphaFoldDB" id="A0A2M8S1C7"/>
<dbReference type="GO" id="GO:0051082">
    <property type="term" value="F:unfolded protein binding"/>
    <property type="evidence" value="ECO:0007669"/>
    <property type="project" value="InterPro"/>
</dbReference>
<dbReference type="EMBL" id="PHHA01000020">
    <property type="protein sequence ID" value="PJG84962.1"/>
    <property type="molecule type" value="Genomic_DNA"/>
</dbReference>
<evidence type="ECO:0000256" key="4">
    <source>
        <dbReference type="SAM" id="SignalP"/>
    </source>
</evidence>
<dbReference type="OrthoDB" id="5689656at2"/>
<dbReference type="PIRSF" id="PIRSF002094">
    <property type="entry name" value="OMP26_Skp"/>
    <property type="match status" value="1"/>
</dbReference>
<evidence type="ECO:0000256" key="3">
    <source>
        <dbReference type="SAM" id="MobiDB-lite"/>
    </source>
</evidence>
<reference evidence="5 6" key="1">
    <citation type="submission" date="2017-11" db="EMBL/GenBank/DDBJ databases">
        <title>Reclassification of Bisgaard taxon 7 as Conservatibacter flavescens gen. nov., sp. nov.</title>
        <authorList>
            <person name="Christensen H."/>
        </authorList>
    </citation>
    <scope>NUCLEOTIDE SEQUENCE [LARGE SCALE GENOMIC DNA]</scope>
    <source>
        <strain evidence="5 6">7_4</strain>
    </source>
</reference>
<feature type="region of interest" description="Disordered" evidence="3">
    <location>
        <begin position="85"/>
        <end position="105"/>
    </location>
</feature>
<dbReference type="Pfam" id="PF03938">
    <property type="entry name" value="OmpH"/>
    <property type="match status" value="1"/>
</dbReference>
<evidence type="ECO:0000313" key="6">
    <source>
        <dbReference type="Proteomes" id="UP000229329"/>
    </source>
</evidence>
<comment type="similarity">
    <text evidence="2">Belongs to the skp family.</text>
</comment>
<keyword evidence="6" id="KW-1185">Reference proteome</keyword>
<dbReference type="InterPro" id="IPR024930">
    <property type="entry name" value="Skp_dom_sf"/>
</dbReference>
<proteinExistence type="inferred from homology"/>
<name>A0A2M8S1C7_9PAST</name>
<organism evidence="5 6">
    <name type="scientific">Conservatibacter flavescens</name>
    <dbReference type="NCBI Taxonomy" id="28161"/>
    <lineage>
        <taxon>Bacteria</taxon>
        <taxon>Pseudomonadati</taxon>
        <taxon>Pseudomonadota</taxon>
        <taxon>Gammaproteobacteria</taxon>
        <taxon>Pasteurellales</taxon>
        <taxon>Pasteurellaceae</taxon>
        <taxon>Conservatibacter</taxon>
    </lineage>
</organism>
<dbReference type="PANTHER" id="PTHR35089:SF1">
    <property type="entry name" value="CHAPERONE PROTEIN SKP"/>
    <property type="match status" value="1"/>
</dbReference>
<dbReference type="GO" id="GO:0050821">
    <property type="term" value="P:protein stabilization"/>
    <property type="evidence" value="ECO:0007669"/>
    <property type="project" value="TreeGrafter"/>
</dbReference>
<dbReference type="SUPFAM" id="SSF111384">
    <property type="entry name" value="OmpH-like"/>
    <property type="match status" value="1"/>
</dbReference>